<name>A0A0F9K822_9ZZZZ</name>
<organism evidence="1">
    <name type="scientific">marine sediment metagenome</name>
    <dbReference type="NCBI Taxonomy" id="412755"/>
    <lineage>
        <taxon>unclassified sequences</taxon>
        <taxon>metagenomes</taxon>
        <taxon>ecological metagenomes</taxon>
    </lineage>
</organism>
<sequence>MTKMEVNGRSLHLLRPPSECTSVELALVFALSVHVATLADRLGIKPEDVTVTLSFGETGNKAEFSFADGLQ</sequence>
<protein>
    <submittedName>
        <fullName evidence="1">Uncharacterized protein</fullName>
    </submittedName>
</protein>
<gene>
    <name evidence="1" type="ORF">LCGC14_1734850</name>
</gene>
<accession>A0A0F9K822</accession>
<comment type="caution">
    <text evidence="1">The sequence shown here is derived from an EMBL/GenBank/DDBJ whole genome shotgun (WGS) entry which is preliminary data.</text>
</comment>
<dbReference type="EMBL" id="LAZR01015793">
    <property type="protein sequence ID" value="KKM07343.1"/>
    <property type="molecule type" value="Genomic_DNA"/>
</dbReference>
<reference evidence="1" key="1">
    <citation type="journal article" date="2015" name="Nature">
        <title>Complex archaea that bridge the gap between prokaryotes and eukaryotes.</title>
        <authorList>
            <person name="Spang A."/>
            <person name="Saw J.H."/>
            <person name="Jorgensen S.L."/>
            <person name="Zaremba-Niedzwiedzka K."/>
            <person name="Martijn J."/>
            <person name="Lind A.E."/>
            <person name="van Eijk R."/>
            <person name="Schleper C."/>
            <person name="Guy L."/>
            <person name="Ettema T.J."/>
        </authorList>
    </citation>
    <scope>NUCLEOTIDE SEQUENCE</scope>
</reference>
<evidence type="ECO:0000313" key="1">
    <source>
        <dbReference type="EMBL" id="KKM07343.1"/>
    </source>
</evidence>
<dbReference type="AlphaFoldDB" id="A0A0F9K822"/>
<proteinExistence type="predicted"/>